<dbReference type="InterPro" id="IPR042203">
    <property type="entry name" value="Leu/Phe-tRNA_Trfase_C"/>
</dbReference>
<dbReference type="SUPFAM" id="SSF55729">
    <property type="entry name" value="Acyl-CoA N-acyltransferases (Nat)"/>
    <property type="match status" value="1"/>
</dbReference>
<dbReference type="AlphaFoldDB" id="A0A7L5JSA6"/>
<evidence type="ECO:0000313" key="5">
    <source>
        <dbReference type="Proteomes" id="UP000509513"/>
    </source>
</evidence>
<organism evidence="4 5">
    <name type="scientific">Aliarcobacter cibarius</name>
    <dbReference type="NCBI Taxonomy" id="255507"/>
    <lineage>
        <taxon>Bacteria</taxon>
        <taxon>Pseudomonadati</taxon>
        <taxon>Campylobacterota</taxon>
        <taxon>Epsilonproteobacteria</taxon>
        <taxon>Campylobacterales</taxon>
        <taxon>Arcobacteraceae</taxon>
        <taxon>Aliarcobacter</taxon>
    </lineage>
</organism>
<dbReference type="Gene3D" id="3.40.630.70">
    <property type="entry name" value="Leucyl/phenylalanyl-tRNA-protein transferase, C-terminal domain"/>
    <property type="match status" value="1"/>
</dbReference>
<dbReference type="GO" id="GO:0030163">
    <property type="term" value="P:protein catabolic process"/>
    <property type="evidence" value="ECO:0007669"/>
    <property type="project" value="InterPro"/>
</dbReference>
<keyword evidence="1" id="KW-0963">Cytoplasm</keyword>
<dbReference type="PANTHER" id="PTHR30098:SF2">
    <property type="entry name" value="LEUCYL_PHENYLALANYL-TRNA--PROTEIN TRANSFERASE"/>
    <property type="match status" value="1"/>
</dbReference>
<dbReference type="InterPro" id="IPR016181">
    <property type="entry name" value="Acyl_CoA_acyltransferase"/>
</dbReference>
<keyword evidence="2 4" id="KW-0808">Transferase</keyword>
<dbReference type="InterPro" id="IPR004616">
    <property type="entry name" value="Leu/Phe-tRNA_Trfase"/>
</dbReference>
<protein>
    <submittedName>
        <fullName evidence="4">Leucyl, phenylalanyl-tRNA-protein transferase</fullName>
    </submittedName>
</protein>
<keyword evidence="3" id="KW-0012">Acyltransferase</keyword>
<dbReference type="Proteomes" id="UP000509513">
    <property type="component" value="Chromosome"/>
</dbReference>
<evidence type="ECO:0000313" key="4">
    <source>
        <dbReference type="EMBL" id="QKJ27950.1"/>
    </source>
</evidence>
<evidence type="ECO:0000256" key="2">
    <source>
        <dbReference type="ARBA" id="ARBA00022679"/>
    </source>
</evidence>
<evidence type="ECO:0000256" key="1">
    <source>
        <dbReference type="ARBA" id="ARBA00022490"/>
    </source>
</evidence>
<dbReference type="EMBL" id="CP054051">
    <property type="protein sequence ID" value="QKJ27950.1"/>
    <property type="molecule type" value="Genomic_DNA"/>
</dbReference>
<dbReference type="GO" id="GO:0008914">
    <property type="term" value="F:leucyl-tRNA--protein transferase activity"/>
    <property type="evidence" value="ECO:0007669"/>
    <property type="project" value="InterPro"/>
</dbReference>
<gene>
    <name evidence="4" type="ORF">ACBT_2059</name>
</gene>
<proteinExistence type="predicted"/>
<dbReference type="PANTHER" id="PTHR30098">
    <property type="entry name" value="LEUCYL/PHENYLALANYL-TRNA--PROTEIN TRANSFERASE"/>
    <property type="match status" value="1"/>
</dbReference>
<dbReference type="RefSeq" id="WP_024774383.1">
    <property type="nucleotide sequence ID" value="NZ_CP054051.1"/>
</dbReference>
<name>A0A7L5JSA6_9BACT</name>
<sequence>MQQDFLYLIDKNDIKEKNTLINIYSNTNVNYYLSDDFSKEFYILLAKTGFISTSIFIDNLFYLLPEIQFEYAILDFDNLHINKRVKKLINQNNFEFLINKDINKILEKLDDYHKDNWLTNKYKDLIVDLYKNPDNNFSILSIELYDKNSKELIAGEIGYKINSTYTSLSGFSSKDENYKNWGKLQMVLLALYLEKNNFSFWNLGHPYMQYKFDLGAKLYSREDFLKRWLTQIQ</sequence>
<evidence type="ECO:0000256" key="3">
    <source>
        <dbReference type="ARBA" id="ARBA00023315"/>
    </source>
</evidence>
<reference evidence="4 5" key="1">
    <citation type="submission" date="2020-05" db="EMBL/GenBank/DDBJ databases">
        <title>Complete genome sequencing of Campylobacter and Arcobacter type strains.</title>
        <authorList>
            <person name="Miller W.G."/>
            <person name="Yee E."/>
        </authorList>
    </citation>
    <scope>NUCLEOTIDE SEQUENCE [LARGE SCALE GENOMIC DNA]</scope>
    <source>
        <strain evidence="4 5">LMG 21996</strain>
    </source>
</reference>
<dbReference type="KEGG" id="acib:ACBT_2059"/>
<dbReference type="Pfam" id="PF03588">
    <property type="entry name" value="Leu_Phe_trans"/>
    <property type="match status" value="1"/>
</dbReference>
<accession>A0A7L5JSA6</accession>
<dbReference type="GO" id="GO:0005737">
    <property type="term" value="C:cytoplasm"/>
    <property type="evidence" value="ECO:0007669"/>
    <property type="project" value="TreeGrafter"/>
</dbReference>